<dbReference type="InterPro" id="IPR056721">
    <property type="entry name" value="DUF7819"/>
</dbReference>
<dbReference type="Pfam" id="PF04818">
    <property type="entry name" value="CID"/>
    <property type="match status" value="1"/>
</dbReference>
<evidence type="ECO:0000256" key="1">
    <source>
        <dbReference type="ARBA" id="ARBA00004141"/>
    </source>
</evidence>
<dbReference type="SMART" id="SM00443">
    <property type="entry name" value="G_patch"/>
    <property type="match status" value="1"/>
</dbReference>
<dbReference type="InterPro" id="IPR008942">
    <property type="entry name" value="ENTH_VHS"/>
</dbReference>
<dbReference type="Gene3D" id="1.25.40.90">
    <property type="match status" value="1"/>
</dbReference>
<feature type="compositionally biased region" description="Basic residues" evidence="5">
    <location>
        <begin position="634"/>
        <end position="665"/>
    </location>
</feature>
<dbReference type="GO" id="GO:0048471">
    <property type="term" value="C:perinuclear region of cytoplasm"/>
    <property type="evidence" value="ECO:0007669"/>
    <property type="project" value="TreeGrafter"/>
</dbReference>
<evidence type="ECO:0000256" key="2">
    <source>
        <dbReference type="ARBA" id="ARBA00006375"/>
    </source>
</evidence>
<evidence type="ECO:0000313" key="6">
    <source>
        <dbReference type="EMBL" id="ENN70451.1"/>
    </source>
</evidence>
<evidence type="ECO:0000256" key="4">
    <source>
        <dbReference type="ARBA" id="ARBA00023136"/>
    </source>
</evidence>
<dbReference type="PROSITE" id="PS50128">
    <property type="entry name" value="SURP"/>
    <property type="match status" value="1"/>
</dbReference>
<feature type="compositionally biased region" description="Basic residues" evidence="5">
    <location>
        <begin position="673"/>
        <end position="690"/>
    </location>
</feature>
<dbReference type="InterPro" id="IPR023395">
    <property type="entry name" value="MCP_dom_sf"/>
</dbReference>
<name>N6TQ60_DENPD</name>
<dbReference type="Pfam" id="PF25127">
    <property type="entry name" value="DUF7819"/>
    <property type="match status" value="1"/>
</dbReference>
<dbReference type="PANTHER" id="PTHR12323">
    <property type="entry name" value="SR-RELATED CTD ASSOCIATED FACTOR 6"/>
    <property type="match status" value="1"/>
</dbReference>
<dbReference type="SUPFAM" id="SSF48464">
    <property type="entry name" value="ENTH/VHS domain"/>
    <property type="match status" value="1"/>
</dbReference>
<dbReference type="GO" id="GO:0006396">
    <property type="term" value="P:RNA processing"/>
    <property type="evidence" value="ECO:0007669"/>
    <property type="project" value="InterPro"/>
</dbReference>
<comment type="similarity">
    <text evidence="2">Belongs to the mitochondrial carrier (TC 2.A.29) family.</text>
</comment>
<dbReference type="OMA" id="WETNAYL"/>
<comment type="subcellular location">
    <subcellularLocation>
        <location evidence="1">Membrane</location>
        <topology evidence="1">Multi-pass membrane protein</topology>
    </subcellularLocation>
</comment>
<organism evidence="6">
    <name type="scientific">Dendroctonus ponderosae</name>
    <name type="common">Mountain pine beetle</name>
    <dbReference type="NCBI Taxonomy" id="77166"/>
    <lineage>
        <taxon>Eukaryota</taxon>
        <taxon>Metazoa</taxon>
        <taxon>Ecdysozoa</taxon>
        <taxon>Arthropoda</taxon>
        <taxon>Hexapoda</taxon>
        <taxon>Insecta</taxon>
        <taxon>Pterygota</taxon>
        <taxon>Neoptera</taxon>
        <taxon>Endopterygota</taxon>
        <taxon>Coleoptera</taxon>
        <taxon>Polyphaga</taxon>
        <taxon>Cucujiformia</taxon>
        <taxon>Curculionidae</taxon>
        <taxon>Scolytinae</taxon>
        <taxon>Dendroctonus</taxon>
    </lineage>
</organism>
<gene>
    <name evidence="6" type="ORF">YQE_12955</name>
</gene>
<dbReference type="InterPro" id="IPR018108">
    <property type="entry name" value="MCP_transmembrane"/>
</dbReference>
<accession>N6TQ60</accession>
<dbReference type="SUPFAM" id="SSF103506">
    <property type="entry name" value="Mitochondrial carrier"/>
    <property type="match status" value="1"/>
</dbReference>
<feature type="non-terminal residue" evidence="6">
    <location>
        <position position="1"/>
    </location>
</feature>
<dbReference type="SMART" id="SM00648">
    <property type="entry name" value="SWAP"/>
    <property type="match status" value="1"/>
</dbReference>
<dbReference type="SMART" id="SM00582">
    <property type="entry name" value="RPR"/>
    <property type="match status" value="1"/>
</dbReference>
<feature type="region of interest" description="Disordered" evidence="5">
    <location>
        <begin position="585"/>
        <end position="704"/>
    </location>
</feature>
<evidence type="ECO:0000256" key="3">
    <source>
        <dbReference type="ARBA" id="ARBA00022692"/>
    </source>
</evidence>
<keyword evidence="3" id="KW-0812">Transmembrane</keyword>
<dbReference type="InterPro" id="IPR000061">
    <property type="entry name" value="Surp"/>
</dbReference>
<dbReference type="GO" id="GO:0006874">
    <property type="term" value="P:intracellular calcium ion homeostasis"/>
    <property type="evidence" value="ECO:0007669"/>
    <property type="project" value="TreeGrafter"/>
</dbReference>
<sequence>MDIPQPPEDIDLRNIIDKLAQFVARNGLEFEQMTKNKQKGNPKFQFLYGGEYFKYYQYKVSTEQAIFKQQQQLISIPPPTQIAVTEPNTWTASPVHLTAQQTIEIDHIIQQQDTLREQIKQSEQNLSAQHNVLMQQQQAAIEGAVAKCEAADLQREADDCGIVLTELNSILQPIIESCTKDSISNGKSWFLQHASTKQKSSCIVQCLLYRVLQSSTFPQKLHVIYLVNDLLHHSARKNACDLKDALELAVVPMFCNASIAATEEQKLKLDKLVKLWESKANYLKSDTLEKLHNPIKSYQQYQSDQMAKYATEVASIADQTKITFEGYQSQHQAFVCHAMQQIMDLQQQRQTIEQQKPHIPLSEPPVTTQAQNSGIIPLETIQASLQQTIQSLSQSNMSNLNQQPPQQTFPIQAIGSQNSIMPEENFLQVNLNVPPPNMAVLPNIPPTITSNPLLEIQPPPNGIDTSAIFSLPPPGYLPPVGMFPDFSKPPPGFPPKPEVFLEDLMPTAPYYELPAGLMVPLVKLEDSEYKPLDPKDIRLPPPAPPSDRLLAAVDAFYSLPSHERPRDSEGWEKLGLYEYYKAKNHAKREKDEAIKAGIRQKSRSPSPIVVKPEKDETPPKRRYRSKSPTPPPSSHRRSSRKKRSRSRSRSKSRSRSRSPRKRRGRELRESREIKRRRSVSRSRSKSKSPLRRSMSPTPGFGNMPYLRAEAQELDPSNKGHEMLRKMGWGGKGLGANEQGIDAPISGGDVRDRQDQFKGVGCNLNDPYENFRKNKGAAFITRMKARAEEREKETFFSFRKKYNLATEMYAKLLRRSCLLPTPETVLSKKIYPEELKYSVVFCKFRKGSFVLDIVCCTMEFALGGVAAMGACIFTNPLEVLKTRLQLQGELKAKGQHAVHYKNVFHAGFVVVKNDGLLALQKGLAPALWVQLVMNGSRLGVYGFADSAGYLRDQNGNMKFSKSVLITGAGSVLGHYLASPLFLVKTQLQSQAAASIAVGHQHRLTGSVQALKDIYTANGIKGLFRGAGATIPRAFVGGSSQILCFEYTKQWLDYYQITNNPLLKSFVGSMVGGAAISFMMTPFDLIMTRLYNQPVEASGKGVLYSGYLDCVSKIFKSEGLTAFFKGIGPMYLRLGPHTVLCLMFFDQLRSVAYKNFPPQSHKLH</sequence>
<dbReference type="Gene3D" id="1.50.40.10">
    <property type="entry name" value="Mitochondrial carrier domain"/>
    <property type="match status" value="1"/>
</dbReference>
<evidence type="ECO:0000256" key="5">
    <source>
        <dbReference type="SAM" id="MobiDB-lite"/>
    </source>
</evidence>
<dbReference type="PROSITE" id="PS50920">
    <property type="entry name" value="SOLCAR"/>
    <property type="match status" value="3"/>
</dbReference>
<dbReference type="GO" id="GO:0003723">
    <property type="term" value="F:RNA binding"/>
    <property type="evidence" value="ECO:0007669"/>
    <property type="project" value="InterPro"/>
</dbReference>
<proteinExistence type="inferred from homology"/>
<reference evidence="6" key="1">
    <citation type="journal article" date="2013" name="Genome Biol.">
        <title>Draft genome of the mountain pine beetle, Dendroctonus ponderosae Hopkins, a major forest pest.</title>
        <authorList>
            <person name="Keeling C.I."/>
            <person name="Yuen M.M."/>
            <person name="Liao N.Y."/>
            <person name="Docking T.R."/>
            <person name="Chan S.K."/>
            <person name="Taylor G.A."/>
            <person name="Palmquist D.L."/>
            <person name="Jackman S.D."/>
            <person name="Nguyen A."/>
            <person name="Li M."/>
            <person name="Henderson H."/>
            <person name="Janes J.K."/>
            <person name="Zhao Y."/>
            <person name="Pandoh P."/>
            <person name="Moore R."/>
            <person name="Sperling F.A."/>
            <person name="Huber D.P."/>
            <person name="Birol I."/>
            <person name="Jones S.J."/>
            <person name="Bohlmann J."/>
        </authorList>
    </citation>
    <scope>NUCLEOTIDE SEQUENCE</scope>
</reference>
<protein>
    <submittedName>
        <fullName evidence="6">Uncharacterized protein</fullName>
    </submittedName>
</protein>
<dbReference type="InterPro" id="IPR035967">
    <property type="entry name" value="SWAP/Surp_sf"/>
</dbReference>
<dbReference type="Pfam" id="PF01585">
    <property type="entry name" value="G-patch"/>
    <property type="match status" value="1"/>
</dbReference>
<dbReference type="InterPro" id="IPR000467">
    <property type="entry name" value="G_patch_dom"/>
</dbReference>
<dbReference type="PANTHER" id="PTHR12323:SF0">
    <property type="entry name" value="CALCIUM HOMEOSTASIS ENDOPLASMIC RETICULUM PROTEIN"/>
    <property type="match status" value="1"/>
</dbReference>
<dbReference type="PROSITE" id="PS50174">
    <property type="entry name" value="G_PATCH"/>
    <property type="match status" value="1"/>
</dbReference>
<dbReference type="EMBL" id="KB741292">
    <property type="protein sequence ID" value="ENN70451.1"/>
    <property type="molecule type" value="Genomic_DNA"/>
</dbReference>
<dbReference type="SUPFAM" id="SSF109905">
    <property type="entry name" value="Surp module (SWAP domain)"/>
    <property type="match status" value="1"/>
</dbReference>
<dbReference type="OrthoDB" id="6703404at2759"/>
<dbReference type="Pfam" id="PF00153">
    <property type="entry name" value="Mito_carr"/>
    <property type="match status" value="3"/>
</dbReference>
<dbReference type="InterPro" id="IPR006569">
    <property type="entry name" value="CID_dom"/>
</dbReference>
<dbReference type="GO" id="GO:0016020">
    <property type="term" value="C:membrane"/>
    <property type="evidence" value="ECO:0007669"/>
    <property type="project" value="UniProtKB-SubCell"/>
</dbReference>
<dbReference type="AlphaFoldDB" id="N6TQ60"/>
<keyword evidence="4" id="KW-0472">Membrane</keyword>
<dbReference type="Gene3D" id="1.10.10.790">
    <property type="entry name" value="Surp module"/>
    <property type="match status" value="1"/>
</dbReference>
<dbReference type="Pfam" id="PF01805">
    <property type="entry name" value="Surp"/>
    <property type="match status" value="1"/>
</dbReference>
<dbReference type="PROSITE" id="PS51391">
    <property type="entry name" value="CID"/>
    <property type="match status" value="1"/>
</dbReference>